<reference evidence="11 12" key="1">
    <citation type="submission" date="2010-06" db="EMBL/GenBank/DDBJ databases">
        <title>Complete sequence chromosome of Methanohalobium evestigatum Z-7303.</title>
        <authorList>
            <consortium name="US DOE Joint Genome Institute"/>
            <person name="Lucas S."/>
            <person name="Copeland A."/>
            <person name="Lapidus A."/>
            <person name="Cheng J.-F."/>
            <person name="Bruce D."/>
            <person name="Goodwin L."/>
            <person name="Pitluck S."/>
            <person name="Saunders E."/>
            <person name="Detter J.C."/>
            <person name="Han C."/>
            <person name="Tapia R."/>
            <person name="Land M."/>
            <person name="Hauser L."/>
            <person name="Kyrpides N."/>
            <person name="Mikhailova N."/>
            <person name="Sieprawska-Lupa M."/>
            <person name="Whitman W.B."/>
            <person name="Anderson I."/>
            <person name="Woyke T."/>
        </authorList>
    </citation>
    <scope>NUCLEOTIDE SEQUENCE [LARGE SCALE GENOMIC DNA]</scope>
    <source>
        <strain evidence="12">ATCC BAA-1072 / DSM 3721 / NBRC 107634 / OCM 161 / Z-7303</strain>
    </source>
</reference>
<keyword evidence="7 9" id="KW-0456">Lyase</keyword>
<dbReference type="STRING" id="644295.Metev_0006"/>
<dbReference type="Proteomes" id="UP000000391">
    <property type="component" value="Chromosome"/>
</dbReference>
<organism evidence="11 12">
    <name type="scientific">Methanohalobium evestigatum (strain ATCC BAA-1072 / DSM 3721 / NBRC 107634 / OCM 161 / Z-7303)</name>
    <dbReference type="NCBI Taxonomy" id="644295"/>
    <lineage>
        <taxon>Archaea</taxon>
        <taxon>Methanobacteriati</taxon>
        <taxon>Methanobacteriota</taxon>
        <taxon>Stenosarchaea group</taxon>
        <taxon>Methanomicrobia</taxon>
        <taxon>Methanosarcinales</taxon>
        <taxon>Methanosarcinaceae</taxon>
        <taxon>Methanohalobium</taxon>
    </lineage>
</organism>
<dbReference type="AlphaFoldDB" id="D7E5R6"/>
<feature type="domain" description="Radical SAM core" evidence="10">
    <location>
        <begin position="52"/>
        <end position="299"/>
    </location>
</feature>
<dbReference type="InterPro" id="IPR058240">
    <property type="entry name" value="rSAM_sf"/>
</dbReference>
<comment type="subunit">
    <text evidence="9">Monomer.</text>
</comment>
<dbReference type="GeneID" id="9345612"/>
<dbReference type="PROSITE" id="PS51918">
    <property type="entry name" value="RADICAL_SAM"/>
    <property type="match status" value="1"/>
</dbReference>
<keyword evidence="4 9" id="KW-0479">Metal-binding</keyword>
<keyword evidence="5 9" id="KW-0408">Iron</keyword>
<dbReference type="HAMAP" id="MF_01921">
    <property type="entry name" value="TYW1_archaea"/>
    <property type="match status" value="1"/>
</dbReference>
<dbReference type="PANTHER" id="PTHR13930:SF0">
    <property type="entry name" value="S-ADENOSYL-L-METHIONINE-DEPENDENT TRNA 4-DEMETHYLWYOSINE SYNTHASE TYW1-RELATED"/>
    <property type="match status" value="1"/>
</dbReference>
<feature type="binding site" evidence="9">
    <location>
        <position position="75"/>
    </location>
    <ligand>
        <name>[4Fe-4S] cluster</name>
        <dbReference type="ChEBI" id="CHEBI:49883"/>
        <label>2</label>
        <note>4Fe-4S-S-AdoMet</note>
    </ligand>
</feature>
<evidence type="ECO:0000313" key="12">
    <source>
        <dbReference type="Proteomes" id="UP000000391"/>
    </source>
</evidence>
<sequence>MPDQIYNNIPDFRTLLKNQGYSLVGNHSAVKTCLWLKRSIKDEGACYKSRFYGIKSHCCIQMTPTLLCNQKCIHCWRPTEIEVPAPEEWDSPVEIMGSSIYAQRKLISGFGGSAPRERWMEANKPEHAAISLSGEPTLYPYLPELIDEFTKEGITTFVVTNGTRPEMITRIRPTQLYLSLDAPDKNTYLEVCNPESPELWENIKKSLSNLYSKDVRTVVRITLIKGVNMYNPEGFAELINTAKPDFVEIKAYMHLGFSRGRLSRESMPSHDEVYAFASKIADYLDYEVADNVEISRVVLLSRPLEPLPGQS</sequence>
<dbReference type="EMBL" id="CP002069">
    <property type="protein sequence ID" value="ADI72938.1"/>
    <property type="molecule type" value="Genomic_DNA"/>
</dbReference>
<dbReference type="OrthoDB" id="68499at2157"/>
<comment type="similarity">
    <text evidence="9">Belongs to the TYW1 family.</text>
</comment>
<keyword evidence="9" id="KW-0963">Cytoplasm</keyword>
<dbReference type="GO" id="GO:0102521">
    <property type="term" value="F:tRNA-4-demethylwyosine synthase activity"/>
    <property type="evidence" value="ECO:0007669"/>
    <property type="project" value="UniProtKB-EC"/>
</dbReference>
<name>D7E5R6_METEZ</name>
<dbReference type="SFLD" id="SFLDF00284">
    <property type="entry name" value="tRNA_wybutosine-synthesizing"/>
    <property type="match status" value="1"/>
</dbReference>
<dbReference type="NCBIfam" id="TIGR03972">
    <property type="entry name" value="rSAM_TYW1"/>
    <property type="match status" value="1"/>
</dbReference>
<dbReference type="KEGG" id="mev:Metev_0006"/>
<evidence type="ECO:0000256" key="7">
    <source>
        <dbReference type="ARBA" id="ARBA00023239"/>
    </source>
</evidence>
<dbReference type="GO" id="GO:0008033">
    <property type="term" value="P:tRNA processing"/>
    <property type="evidence" value="ECO:0007669"/>
    <property type="project" value="UniProtKB-UniRule"/>
</dbReference>
<dbReference type="SUPFAM" id="SSF102114">
    <property type="entry name" value="Radical SAM enzymes"/>
    <property type="match status" value="1"/>
</dbReference>
<dbReference type="GO" id="GO:0051539">
    <property type="term" value="F:4 iron, 4 sulfur cluster binding"/>
    <property type="evidence" value="ECO:0007669"/>
    <property type="project" value="UniProtKB-UniRule"/>
</dbReference>
<evidence type="ECO:0000256" key="8">
    <source>
        <dbReference type="ARBA" id="ARBA00049466"/>
    </source>
</evidence>
<accession>D7E5R6</accession>
<dbReference type="HOGENOM" id="CLU_007952_3_0_2"/>
<keyword evidence="3 9" id="KW-0819">tRNA processing</keyword>
<evidence type="ECO:0000256" key="2">
    <source>
        <dbReference type="ARBA" id="ARBA00022691"/>
    </source>
</evidence>
<dbReference type="InterPro" id="IPR013785">
    <property type="entry name" value="Aldolase_TIM"/>
</dbReference>
<dbReference type="RefSeq" id="WP_013193506.1">
    <property type="nucleotide sequence ID" value="NC_014253.1"/>
</dbReference>
<protein>
    <recommendedName>
        <fullName evidence="9">S-adenosyl-L-methionine-dependent tRNA 4-demethylwyosine synthase</fullName>
        <ecNumber evidence="9">4.1.3.44</ecNumber>
    </recommendedName>
    <alternativeName>
        <fullName evidence="9">tRNA wyosine derivatives biosynthesis protein Taw1</fullName>
    </alternativeName>
</protein>
<comment type="cofactor">
    <cofactor evidence="9">
        <name>[4Fe-4S] cluster</name>
        <dbReference type="ChEBI" id="CHEBI:49883"/>
    </cofactor>
    <text evidence="9">Binds 2 [4Fe-4S] clusters. Binds 1 [4Fe-4S] cluster coordinated with 3 cysteines and an exchangeable S-adenosyl-L-methionine.</text>
</comment>
<dbReference type="InterPro" id="IPR034556">
    <property type="entry name" value="tRNA_wybutosine-synthase"/>
</dbReference>
<feature type="binding site" evidence="9">
    <location>
        <position position="68"/>
    </location>
    <ligand>
        <name>[4Fe-4S] cluster</name>
        <dbReference type="ChEBI" id="CHEBI:49883"/>
        <label>2</label>
        <note>4Fe-4S-S-AdoMet</note>
    </ligand>
</feature>
<feature type="binding site" evidence="9">
    <location>
        <position position="33"/>
    </location>
    <ligand>
        <name>[4Fe-4S] cluster</name>
        <dbReference type="ChEBI" id="CHEBI:49883"/>
        <label>1</label>
    </ligand>
</feature>
<proteinExistence type="inferred from homology"/>
<dbReference type="SFLD" id="SFLDG01071">
    <property type="entry name" value="tRNA_wybutosine-synthesizing"/>
    <property type="match status" value="1"/>
</dbReference>
<dbReference type="PANTHER" id="PTHR13930">
    <property type="entry name" value="S-ADENOSYL-L-METHIONINE-DEPENDENT TRNA 4-DEMETHYLWYOSINE SYNTHASE"/>
    <property type="match status" value="1"/>
</dbReference>
<dbReference type="Gene3D" id="3.20.20.70">
    <property type="entry name" value="Aldolase class I"/>
    <property type="match status" value="1"/>
</dbReference>
<evidence type="ECO:0000259" key="10">
    <source>
        <dbReference type="PROSITE" id="PS51918"/>
    </source>
</evidence>
<keyword evidence="2 9" id="KW-0949">S-adenosyl-L-methionine</keyword>
<comment type="function">
    <text evidence="9">Component of the wyosine derivatives biosynthesis pathway that catalyzes the condensation of N-methylguanine with 2 carbon atoms from pyruvate to form the tricyclic 4-demethylwyosine (imG-14) on guanosine-37 of tRNA(Phe).</text>
</comment>
<evidence type="ECO:0000256" key="5">
    <source>
        <dbReference type="ARBA" id="ARBA00023004"/>
    </source>
</evidence>
<dbReference type="Pfam" id="PF08608">
    <property type="entry name" value="Wyosine_form"/>
    <property type="match status" value="1"/>
</dbReference>
<keyword evidence="6 9" id="KW-0411">Iron-sulfur</keyword>
<gene>
    <name evidence="9" type="primary">taw1</name>
    <name evidence="11" type="ordered locus">Metev_0006</name>
</gene>
<keyword evidence="1 9" id="KW-0004">4Fe-4S</keyword>
<feature type="binding site" evidence="9">
    <location>
        <position position="59"/>
    </location>
    <ligand>
        <name>[4Fe-4S] cluster</name>
        <dbReference type="ChEBI" id="CHEBI:49883"/>
        <label>1</label>
    </ligand>
</feature>
<dbReference type="GO" id="GO:0005737">
    <property type="term" value="C:cytoplasm"/>
    <property type="evidence" value="ECO:0007669"/>
    <property type="project" value="UniProtKB-SubCell"/>
</dbReference>
<comment type="catalytic activity">
    <reaction evidence="8 9">
        <text>N(1)-methylguanosine(37) in tRNA(Phe) + pyruvate + S-adenosyl-L-methionine = 4-demethylwyosine(37) in tRNA(Phe) + 5'-deoxyadenosine + L-methionine + CO2 + H2O</text>
        <dbReference type="Rhea" id="RHEA:36347"/>
        <dbReference type="Rhea" id="RHEA-COMP:10164"/>
        <dbReference type="Rhea" id="RHEA-COMP:10165"/>
        <dbReference type="ChEBI" id="CHEBI:15361"/>
        <dbReference type="ChEBI" id="CHEBI:15377"/>
        <dbReference type="ChEBI" id="CHEBI:16526"/>
        <dbReference type="ChEBI" id="CHEBI:17319"/>
        <dbReference type="ChEBI" id="CHEBI:57844"/>
        <dbReference type="ChEBI" id="CHEBI:59789"/>
        <dbReference type="ChEBI" id="CHEBI:64315"/>
        <dbReference type="ChEBI" id="CHEBI:73542"/>
        <dbReference type="EC" id="4.1.3.44"/>
    </reaction>
</comment>
<feature type="binding site" evidence="9">
    <location>
        <position position="46"/>
    </location>
    <ligand>
        <name>[4Fe-4S] cluster</name>
        <dbReference type="ChEBI" id="CHEBI:49883"/>
        <label>1</label>
    </ligand>
</feature>
<evidence type="ECO:0000256" key="1">
    <source>
        <dbReference type="ARBA" id="ARBA00022485"/>
    </source>
</evidence>
<evidence type="ECO:0000256" key="3">
    <source>
        <dbReference type="ARBA" id="ARBA00022694"/>
    </source>
</evidence>
<feature type="binding site" evidence="9">
    <location>
        <position position="72"/>
    </location>
    <ligand>
        <name>[4Fe-4S] cluster</name>
        <dbReference type="ChEBI" id="CHEBI:49883"/>
        <label>2</label>
        <note>4Fe-4S-S-AdoMet</note>
    </ligand>
</feature>
<comment type="subcellular location">
    <subcellularLocation>
        <location evidence="9">Cytoplasm</location>
    </subcellularLocation>
</comment>
<dbReference type="InterPro" id="IPR013917">
    <property type="entry name" value="tRNA_wybutosine-synth"/>
</dbReference>
<keyword evidence="12" id="KW-1185">Reference proteome</keyword>
<dbReference type="GO" id="GO:0046872">
    <property type="term" value="F:metal ion binding"/>
    <property type="evidence" value="ECO:0007669"/>
    <property type="project" value="UniProtKB-KW"/>
</dbReference>
<evidence type="ECO:0000313" key="11">
    <source>
        <dbReference type="EMBL" id="ADI72938.1"/>
    </source>
</evidence>
<dbReference type="CDD" id="cd01335">
    <property type="entry name" value="Radical_SAM"/>
    <property type="match status" value="1"/>
</dbReference>
<dbReference type="EC" id="4.1.3.44" evidence="9"/>
<dbReference type="Pfam" id="PF04055">
    <property type="entry name" value="Radical_SAM"/>
    <property type="match status" value="1"/>
</dbReference>
<dbReference type="InterPro" id="IPR007197">
    <property type="entry name" value="rSAM"/>
</dbReference>
<evidence type="ECO:0000256" key="6">
    <source>
        <dbReference type="ARBA" id="ARBA00023014"/>
    </source>
</evidence>
<evidence type="ECO:0000256" key="4">
    <source>
        <dbReference type="ARBA" id="ARBA00022723"/>
    </source>
</evidence>
<dbReference type="InterPro" id="IPR023993">
    <property type="entry name" value="TYW1_archaea"/>
</dbReference>
<dbReference type="SFLD" id="SFLDS00029">
    <property type="entry name" value="Radical_SAM"/>
    <property type="match status" value="1"/>
</dbReference>
<evidence type="ECO:0000256" key="9">
    <source>
        <dbReference type="HAMAP-Rule" id="MF_01921"/>
    </source>
</evidence>